<dbReference type="Gene3D" id="1.10.10.60">
    <property type="entry name" value="Homeodomain-like"/>
    <property type="match status" value="1"/>
</dbReference>
<dbReference type="InterPro" id="IPR012337">
    <property type="entry name" value="RNaseH-like_sf"/>
</dbReference>
<evidence type="ECO:0000259" key="2">
    <source>
        <dbReference type="PROSITE" id="PS50994"/>
    </source>
</evidence>
<keyword evidence="4" id="KW-1185">Reference proteome</keyword>
<dbReference type="PANTHER" id="PTHR35004:SF6">
    <property type="entry name" value="TRANSPOSASE"/>
    <property type="match status" value="1"/>
</dbReference>
<dbReference type="RefSeq" id="WP_091157825.1">
    <property type="nucleotide sequence ID" value="NZ_FNAI01000032.1"/>
</dbReference>
<accession>A0A1G7P2K7</accession>
<feature type="domain" description="Integrase catalytic" evidence="2">
    <location>
        <begin position="170"/>
        <end position="373"/>
    </location>
</feature>
<dbReference type="AlphaFoldDB" id="A0A1G7P2K7"/>
<dbReference type="InterPro" id="IPR036397">
    <property type="entry name" value="RNaseH_sf"/>
</dbReference>
<evidence type="ECO:0000256" key="1">
    <source>
        <dbReference type="SAM" id="Coils"/>
    </source>
</evidence>
<protein>
    <submittedName>
        <fullName evidence="3">Putative transposase</fullName>
    </submittedName>
</protein>
<dbReference type="InterPro" id="IPR015378">
    <property type="entry name" value="Transposase-like_Mu_C"/>
</dbReference>
<feature type="coiled-coil region" evidence="1">
    <location>
        <begin position="514"/>
        <end position="548"/>
    </location>
</feature>
<dbReference type="EMBL" id="FNAI01000032">
    <property type="protein sequence ID" value="SDF79849.1"/>
    <property type="molecule type" value="Genomic_DNA"/>
</dbReference>
<dbReference type="STRING" id="1391627.SAMN05216464_13211"/>
<proteinExistence type="predicted"/>
<dbReference type="SUPFAM" id="SSF53098">
    <property type="entry name" value="Ribonuclease H-like"/>
    <property type="match status" value="1"/>
</dbReference>
<evidence type="ECO:0000313" key="3">
    <source>
        <dbReference type="EMBL" id="SDF79849.1"/>
    </source>
</evidence>
<name>A0A1G7P2K7_9SPHI</name>
<evidence type="ECO:0000313" key="4">
    <source>
        <dbReference type="Proteomes" id="UP000199072"/>
    </source>
</evidence>
<sequence length="581" mass="67610">MEELVPLNSPKAVSDLSNEDWKIAQYRYNIIAPIVNNVRGITVAKVCEMSGVPRRTLHRWLDRYRANPVLSSLAKTENKRNRYNYQLATNVEDVIQTVIQEKYLRKQKLSIRKVSLDVALTCREQGLEIPHYSTVRRRIHLIGEEEKLARRQHRSIAENKYQPLNGHFPGADYPLAVVQIDHTPLDIICVDDVYREPVGKPWVTMAIDVYSRMVVGFYISLDPPGALGTGLCLSHAILPKDLWLSSLDVKGKWPCYGVMRAIHMDNAKEFHGKMLERACQEYGIEINFRPVAKPNYGGHIERLLGTVLQEIHTLPGTTFSNTKDRKYYDAEGRACFTIKELERWLATFIVGVYHNRRHNTINTTPVARYLEGIHGSDTQIGIGWSEPVANELKLKLDFMPFVERTVQRYGVAIDMIWYYGDVLRKWVHAYEKPNVRSPILRKFAFKRDPRDISAVYFYDPEIEDYFCIPYRNTTHPSITIWEYKQILRTLKARGLENVDENLIFDTYAQMREIEEKAANQAAIAKRRKANERKELATKNSIKNEFEREEPEINDTGFKYDPNEEYLPFEELIHDPFNQNNR</sequence>
<dbReference type="Proteomes" id="UP000199072">
    <property type="component" value="Unassembled WGS sequence"/>
</dbReference>
<dbReference type="Gene3D" id="3.30.420.10">
    <property type="entry name" value="Ribonuclease H-like superfamily/Ribonuclease H"/>
    <property type="match status" value="1"/>
</dbReference>
<organism evidence="3 4">
    <name type="scientific">Mucilaginibacter pineti</name>
    <dbReference type="NCBI Taxonomy" id="1391627"/>
    <lineage>
        <taxon>Bacteria</taxon>
        <taxon>Pseudomonadati</taxon>
        <taxon>Bacteroidota</taxon>
        <taxon>Sphingobacteriia</taxon>
        <taxon>Sphingobacteriales</taxon>
        <taxon>Sphingobacteriaceae</taxon>
        <taxon>Mucilaginibacter</taxon>
    </lineage>
</organism>
<dbReference type="PANTHER" id="PTHR35004">
    <property type="entry name" value="TRANSPOSASE RV3428C-RELATED"/>
    <property type="match status" value="1"/>
</dbReference>
<reference evidence="3 4" key="1">
    <citation type="submission" date="2016-10" db="EMBL/GenBank/DDBJ databases">
        <authorList>
            <person name="de Groot N.N."/>
        </authorList>
    </citation>
    <scope>NUCLEOTIDE SEQUENCE [LARGE SCALE GENOMIC DNA]</scope>
    <source>
        <strain evidence="3 4">47C3B</strain>
    </source>
</reference>
<dbReference type="GO" id="GO:0003676">
    <property type="term" value="F:nucleic acid binding"/>
    <property type="evidence" value="ECO:0007669"/>
    <property type="project" value="InterPro"/>
</dbReference>
<keyword evidence="1" id="KW-0175">Coiled coil</keyword>
<dbReference type="Pfam" id="PF09299">
    <property type="entry name" value="Mu-transpos_C"/>
    <property type="match status" value="1"/>
</dbReference>
<dbReference type="InterPro" id="IPR001584">
    <property type="entry name" value="Integrase_cat-core"/>
</dbReference>
<dbReference type="OrthoDB" id="501284at2"/>
<dbReference type="GO" id="GO:0015074">
    <property type="term" value="P:DNA integration"/>
    <property type="evidence" value="ECO:0007669"/>
    <property type="project" value="InterPro"/>
</dbReference>
<dbReference type="Pfam" id="PF13384">
    <property type="entry name" value="HTH_23"/>
    <property type="match status" value="1"/>
</dbReference>
<gene>
    <name evidence="3" type="ORF">SAMN05216464_13211</name>
</gene>
<dbReference type="PROSITE" id="PS50994">
    <property type="entry name" value="INTEGRASE"/>
    <property type="match status" value="1"/>
</dbReference>